<keyword evidence="2" id="KW-1185">Reference proteome</keyword>
<evidence type="ECO:0000313" key="1">
    <source>
        <dbReference type="EMBL" id="PTM58624.1"/>
    </source>
</evidence>
<gene>
    <name evidence="1" type="ORF">C8J48_1209</name>
</gene>
<name>A0A2T4Z9R6_9BACL</name>
<dbReference type="InterPro" id="IPR015001">
    <property type="entry name" value="DUF1850"/>
</dbReference>
<evidence type="ECO:0008006" key="3">
    <source>
        <dbReference type="Google" id="ProtNLM"/>
    </source>
</evidence>
<protein>
    <recommendedName>
        <fullName evidence="3">DUF1850 domain-containing protein</fullName>
    </recommendedName>
</protein>
<sequence>MRLRPFNKALRFRNAFSFMIGVVLLVWVGVVLSQPIFVLRIADEAGNTLLVQRVESGTAFSHRYIHSVAKCPIIEKFEVDDQYRMVLMESWNCNFGAGIATEPPPGAVDRLVDGYYVIENIRQVMPELAFHPVTFTEDKLSVDQRSWNLSQPPFVGETITLTVEQTRVWHYWWERFGLS</sequence>
<organism evidence="1 2">
    <name type="scientific">Desmospora activa DSM 45169</name>
    <dbReference type="NCBI Taxonomy" id="1121389"/>
    <lineage>
        <taxon>Bacteria</taxon>
        <taxon>Bacillati</taxon>
        <taxon>Bacillota</taxon>
        <taxon>Bacilli</taxon>
        <taxon>Bacillales</taxon>
        <taxon>Thermoactinomycetaceae</taxon>
        <taxon>Desmospora</taxon>
    </lineage>
</organism>
<dbReference type="OrthoDB" id="4304at2"/>
<accession>A0A2T4Z9R6</accession>
<evidence type="ECO:0000313" key="2">
    <source>
        <dbReference type="Proteomes" id="UP000241639"/>
    </source>
</evidence>
<dbReference type="AlphaFoldDB" id="A0A2T4Z9R6"/>
<comment type="caution">
    <text evidence="1">The sequence shown here is derived from an EMBL/GenBank/DDBJ whole genome shotgun (WGS) entry which is preliminary data.</text>
</comment>
<proteinExistence type="predicted"/>
<dbReference type="EMBL" id="PZZP01000001">
    <property type="protein sequence ID" value="PTM58624.1"/>
    <property type="molecule type" value="Genomic_DNA"/>
</dbReference>
<dbReference type="Pfam" id="PF08905">
    <property type="entry name" value="DUF1850"/>
    <property type="match status" value="1"/>
</dbReference>
<dbReference type="Proteomes" id="UP000241639">
    <property type="component" value="Unassembled WGS sequence"/>
</dbReference>
<reference evidence="1 2" key="1">
    <citation type="submission" date="2018-04" db="EMBL/GenBank/DDBJ databases">
        <title>Genomic Encyclopedia of Archaeal and Bacterial Type Strains, Phase II (KMG-II): from individual species to whole genera.</title>
        <authorList>
            <person name="Goeker M."/>
        </authorList>
    </citation>
    <scope>NUCLEOTIDE SEQUENCE [LARGE SCALE GENOMIC DNA]</scope>
    <source>
        <strain evidence="1 2">DSM 45169</strain>
    </source>
</reference>